<protein>
    <submittedName>
        <fullName evidence="3">Uncharacterized protein</fullName>
    </submittedName>
</protein>
<keyword evidence="2" id="KW-1185">Reference proteome</keyword>
<name>A0A0N5B3U6_STREA</name>
<reference evidence="3" key="1">
    <citation type="submission" date="2017-02" db="UniProtKB">
        <authorList>
            <consortium name="WormBaseParasite"/>
        </authorList>
    </citation>
    <scope>IDENTIFICATION</scope>
</reference>
<feature type="compositionally biased region" description="Basic and acidic residues" evidence="1">
    <location>
        <begin position="20"/>
        <end position="40"/>
    </location>
</feature>
<evidence type="ECO:0000256" key="1">
    <source>
        <dbReference type="SAM" id="MobiDB-lite"/>
    </source>
</evidence>
<feature type="compositionally biased region" description="Acidic residues" evidence="1">
    <location>
        <begin position="41"/>
        <end position="63"/>
    </location>
</feature>
<accession>A0A0N5B3U6</accession>
<dbReference type="AlphaFoldDB" id="A0A0N5B3U6"/>
<evidence type="ECO:0000313" key="2">
    <source>
        <dbReference type="Proteomes" id="UP000046392"/>
    </source>
</evidence>
<dbReference type="WBParaSite" id="SPAL_0000074650.1">
    <property type="protein sequence ID" value="SPAL_0000074650.1"/>
    <property type="gene ID" value="SPAL_0000074650"/>
</dbReference>
<organism evidence="2 3">
    <name type="scientific">Strongyloides papillosus</name>
    <name type="common">Intestinal threadworm</name>
    <dbReference type="NCBI Taxonomy" id="174720"/>
    <lineage>
        <taxon>Eukaryota</taxon>
        <taxon>Metazoa</taxon>
        <taxon>Ecdysozoa</taxon>
        <taxon>Nematoda</taxon>
        <taxon>Chromadorea</taxon>
        <taxon>Rhabditida</taxon>
        <taxon>Tylenchina</taxon>
        <taxon>Panagrolaimomorpha</taxon>
        <taxon>Strongyloidoidea</taxon>
        <taxon>Strongyloididae</taxon>
        <taxon>Strongyloides</taxon>
    </lineage>
</organism>
<sequence length="71" mass="8515">MNFGEKRKFADKKPFVGEKVKQNEYEGQEFNKDGELRLDEEQIFDEDNEREWDEEQELNENSENEGNGIKN</sequence>
<feature type="region of interest" description="Disordered" evidence="1">
    <location>
        <begin position="20"/>
        <end position="71"/>
    </location>
</feature>
<evidence type="ECO:0000313" key="3">
    <source>
        <dbReference type="WBParaSite" id="SPAL_0000074650.1"/>
    </source>
</evidence>
<proteinExistence type="predicted"/>
<dbReference type="Proteomes" id="UP000046392">
    <property type="component" value="Unplaced"/>
</dbReference>